<gene>
    <name evidence="1" type="ORF">TNIN_10411</name>
</gene>
<dbReference type="EMBL" id="BMAV01002169">
    <property type="protein sequence ID" value="GFY40892.1"/>
    <property type="molecule type" value="Genomic_DNA"/>
</dbReference>
<proteinExistence type="predicted"/>
<organism evidence="1 2">
    <name type="scientific">Trichonephila inaurata madagascariensis</name>
    <dbReference type="NCBI Taxonomy" id="2747483"/>
    <lineage>
        <taxon>Eukaryota</taxon>
        <taxon>Metazoa</taxon>
        <taxon>Ecdysozoa</taxon>
        <taxon>Arthropoda</taxon>
        <taxon>Chelicerata</taxon>
        <taxon>Arachnida</taxon>
        <taxon>Araneae</taxon>
        <taxon>Araneomorphae</taxon>
        <taxon>Entelegynae</taxon>
        <taxon>Araneoidea</taxon>
        <taxon>Nephilidae</taxon>
        <taxon>Trichonephila</taxon>
        <taxon>Trichonephila inaurata</taxon>
    </lineage>
</organism>
<comment type="caution">
    <text evidence="1">The sequence shown here is derived from an EMBL/GenBank/DDBJ whole genome shotgun (WGS) entry which is preliminary data.</text>
</comment>
<dbReference type="Proteomes" id="UP000886998">
    <property type="component" value="Unassembled WGS sequence"/>
</dbReference>
<reference evidence="1" key="1">
    <citation type="submission" date="2020-08" db="EMBL/GenBank/DDBJ databases">
        <title>Multicomponent nature underlies the extraordinary mechanical properties of spider dragline silk.</title>
        <authorList>
            <person name="Kono N."/>
            <person name="Nakamura H."/>
            <person name="Mori M."/>
            <person name="Yoshida Y."/>
            <person name="Ohtoshi R."/>
            <person name="Malay A.D."/>
            <person name="Moran D.A.P."/>
            <person name="Tomita M."/>
            <person name="Numata K."/>
            <person name="Arakawa K."/>
        </authorList>
    </citation>
    <scope>NUCLEOTIDE SEQUENCE</scope>
</reference>
<protein>
    <submittedName>
        <fullName evidence="1">Uncharacterized protein</fullName>
    </submittedName>
</protein>
<name>A0A8X7BSE0_9ARAC</name>
<dbReference type="AlphaFoldDB" id="A0A8X7BSE0"/>
<evidence type="ECO:0000313" key="1">
    <source>
        <dbReference type="EMBL" id="GFY40892.1"/>
    </source>
</evidence>
<accession>A0A8X7BSE0</accession>
<evidence type="ECO:0000313" key="2">
    <source>
        <dbReference type="Proteomes" id="UP000886998"/>
    </source>
</evidence>
<sequence>MVKPLLAEFGQQMVVQCVLCGPQHNSTRLLIPPFCNFCNVLPYHHHIVGAMASHCDRHYGQFSIAFRLPILLTILLQYLAYTPHIIDSKFLSILLSVRSKTLTWTICCRRWEEECDLTSLTTVAK</sequence>
<keyword evidence="2" id="KW-1185">Reference proteome</keyword>